<dbReference type="Proteomes" id="UP000886595">
    <property type="component" value="Unassembled WGS sequence"/>
</dbReference>
<keyword evidence="3" id="KW-1185">Reference proteome</keyword>
<dbReference type="EMBL" id="JAAMPC010000006">
    <property type="protein sequence ID" value="KAG2306655.1"/>
    <property type="molecule type" value="Genomic_DNA"/>
</dbReference>
<evidence type="ECO:0000313" key="3">
    <source>
        <dbReference type="Proteomes" id="UP000886595"/>
    </source>
</evidence>
<protein>
    <submittedName>
        <fullName evidence="2">Uncharacterized protein</fullName>
    </submittedName>
</protein>
<evidence type="ECO:0000256" key="1">
    <source>
        <dbReference type="SAM" id="MobiDB-lite"/>
    </source>
</evidence>
<sequence length="100" mass="11042">MNSCSSLRQSFAVVNIHLLNTFKRFLNPGSVYSVSGFDVTRSIINFKLLASPIFVRFIESTPFKEITAPEQCSDKIIESHGSRGRGRFSQKGGQDGLASI</sequence>
<reference evidence="2 3" key="1">
    <citation type="submission" date="2020-02" db="EMBL/GenBank/DDBJ databases">
        <authorList>
            <person name="Ma Q."/>
            <person name="Huang Y."/>
            <person name="Song X."/>
            <person name="Pei D."/>
        </authorList>
    </citation>
    <scope>NUCLEOTIDE SEQUENCE [LARGE SCALE GENOMIC DNA]</scope>
    <source>
        <strain evidence="2">Sxm20200214</strain>
        <tissue evidence="2">Leaf</tissue>
    </source>
</reference>
<gene>
    <name evidence="2" type="ORF">Bca52824_026403</name>
</gene>
<proteinExistence type="predicted"/>
<accession>A0A8X7SJN2</accession>
<name>A0A8X7SJN2_BRACI</name>
<evidence type="ECO:0000313" key="2">
    <source>
        <dbReference type="EMBL" id="KAG2306655.1"/>
    </source>
</evidence>
<feature type="region of interest" description="Disordered" evidence="1">
    <location>
        <begin position="79"/>
        <end position="100"/>
    </location>
</feature>
<comment type="caution">
    <text evidence="2">The sequence shown here is derived from an EMBL/GenBank/DDBJ whole genome shotgun (WGS) entry which is preliminary data.</text>
</comment>
<organism evidence="2 3">
    <name type="scientific">Brassica carinata</name>
    <name type="common">Ethiopian mustard</name>
    <name type="synonym">Abyssinian cabbage</name>
    <dbReference type="NCBI Taxonomy" id="52824"/>
    <lineage>
        <taxon>Eukaryota</taxon>
        <taxon>Viridiplantae</taxon>
        <taxon>Streptophyta</taxon>
        <taxon>Embryophyta</taxon>
        <taxon>Tracheophyta</taxon>
        <taxon>Spermatophyta</taxon>
        <taxon>Magnoliopsida</taxon>
        <taxon>eudicotyledons</taxon>
        <taxon>Gunneridae</taxon>
        <taxon>Pentapetalae</taxon>
        <taxon>rosids</taxon>
        <taxon>malvids</taxon>
        <taxon>Brassicales</taxon>
        <taxon>Brassicaceae</taxon>
        <taxon>Brassiceae</taxon>
        <taxon>Brassica</taxon>
    </lineage>
</organism>
<dbReference type="AlphaFoldDB" id="A0A8X7SJN2"/>